<dbReference type="PANTHER" id="PTHR30469">
    <property type="entry name" value="MULTIDRUG RESISTANCE PROTEIN MDTA"/>
    <property type="match status" value="1"/>
</dbReference>
<organism evidence="3 4">
    <name type="scientific">Candidatus Colwellbacteria bacterium GWA2_46_10</name>
    <dbReference type="NCBI Taxonomy" id="1797684"/>
    <lineage>
        <taxon>Bacteria</taxon>
        <taxon>Candidatus Colwelliibacteriota</taxon>
    </lineage>
</organism>
<dbReference type="NCBIfam" id="TIGR01730">
    <property type="entry name" value="RND_mfp"/>
    <property type="match status" value="1"/>
</dbReference>
<keyword evidence="2" id="KW-1133">Transmembrane helix</keyword>
<keyword evidence="2" id="KW-0812">Transmembrane</keyword>
<evidence type="ECO:0000256" key="2">
    <source>
        <dbReference type="SAM" id="Phobius"/>
    </source>
</evidence>
<accession>A0A1G1YX93</accession>
<name>A0A1G1YX93_9BACT</name>
<comment type="caution">
    <text evidence="3">The sequence shown here is derived from an EMBL/GenBank/DDBJ whole genome shotgun (WGS) entry which is preliminary data.</text>
</comment>
<dbReference type="EMBL" id="MHIS01000001">
    <property type="protein sequence ID" value="OGY57001.1"/>
    <property type="molecule type" value="Genomic_DNA"/>
</dbReference>
<dbReference type="Gene3D" id="2.40.50.100">
    <property type="match status" value="1"/>
</dbReference>
<evidence type="ECO:0008006" key="5">
    <source>
        <dbReference type="Google" id="ProtNLM"/>
    </source>
</evidence>
<dbReference type="Gene3D" id="2.40.30.170">
    <property type="match status" value="1"/>
</dbReference>
<keyword evidence="2" id="KW-0472">Membrane</keyword>
<sequence>MNKLIEQLKVLLQKIVSLAKTRPVWFSLGVIAVAILTVFTLGNRNTLADYDVESVGRRDVVNLVDVTGKVNSPDKVDLGLERGGKIAKIEVSVGDEVNAGKTLVITNNSDLWAGLEEAQANLAVEKLNLEEIRETSVLDESSAFTDLVNTLQDAHTSVEDAIENKLSEIFRGSASSKQIGITSDFGTIISLGLSLDEKLDIRYKKTKVDKAIVAQGDLVNSITKDNILDTTDALEETLLDAQDLLDDVTDAFNDYHPNDLSYQEKVDAQRINLFSARNLVSDALIDLRSARQDYLGEVASLVSDSSSDYLRSALLQQERVNAAQARVNAALAEIGKSIVKAPFSGTVTKIDTEVGEIVSSNSPIVSMISDAEFEIEAYVAEADISRVTVGKTANVTLDAYGTNENFVAELVFVDPAETVIEGVSTYRALLHFKKVDERIRSGMTANIEIVTGESKNVLAIPQRAVFDKDGKTLVRVFEGKKMVEKEVSTGLKGFDGYIEITSGLEEGEQVVVFSRD</sequence>
<dbReference type="SUPFAM" id="SSF111369">
    <property type="entry name" value="HlyD-like secretion proteins"/>
    <property type="match status" value="1"/>
</dbReference>
<dbReference type="Proteomes" id="UP000178179">
    <property type="component" value="Unassembled WGS sequence"/>
</dbReference>
<dbReference type="GO" id="GO:0015562">
    <property type="term" value="F:efflux transmembrane transporter activity"/>
    <property type="evidence" value="ECO:0007669"/>
    <property type="project" value="TreeGrafter"/>
</dbReference>
<feature type="transmembrane region" description="Helical" evidence="2">
    <location>
        <begin position="24"/>
        <end position="42"/>
    </location>
</feature>
<dbReference type="GO" id="GO:1990281">
    <property type="term" value="C:efflux pump complex"/>
    <property type="evidence" value="ECO:0007669"/>
    <property type="project" value="TreeGrafter"/>
</dbReference>
<evidence type="ECO:0000313" key="3">
    <source>
        <dbReference type="EMBL" id="OGY57001.1"/>
    </source>
</evidence>
<comment type="similarity">
    <text evidence="1">Belongs to the membrane fusion protein (MFP) (TC 8.A.1) family.</text>
</comment>
<dbReference type="PANTHER" id="PTHR30469:SF33">
    <property type="entry name" value="SLR1207 PROTEIN"/>
    <property type="match status" value="1"/>
</dbReference>
<evidence type="ECO:0000313" key="4">
    <source>
        <dbReference type="Proteomes" id="UP000178179"/>
    </source>
</evidence>
<dbReference type="InterPro" id="IPR006143">
    <property type="entry name" value="RND_pump_MFP"/>
</dbReference>
<dbReference type="AlphaFoldDB" id="A0A1G1YX93"/>
<protein>
    <recommendedName>
        <fullName evidence="5">Membrane fusion protein biotin-lipoyl like domain-containing protein</fullName>
    </recommendedName>
</protein>
<gene>
    <name evidence="3" type="ORF">A2119_00265</name>
</gene>
<dbReference type="Gene3D" id="2.40.420.20">
    <property type="match status" value="1"/>
</dbReference>
<reference evidence="3 4" key="1">
    <citation type="journal article" date="2016" name="Nat. Commun.">
        <title>Thousands of microbial genomes shed light on interconnected biogeochemical processes in an aquifer system.</title>
        <authorList>
            <person name="Anantharaman K."/>
            <person name="Brown C.T."/>
            <person name="Hug L.A."/>
            <person name="Sharon I."/>
            <person name="Castelle C.J."/>
            <person name="Probst A.J."/>
            <person name="Thomas B.C."/>
            <person name="Singh A."/>
            <person name="Wilkins M.J."/>
            <person name="Karaoz U."/>
            <person name="Brodie E.L."/>
            <person name="Williams K.H."/>
            <person name="Hubbard S.S."/>
            <person name="Banfield J.F."/>
        </authorList>
    </citation>
    <scope>NUCLEOTIDE SEQUENCE [LARGE SCALE GENOMIC DNA]</scope>
</reference>
<proteinExistence type="inferred from homology"/>
<evidence type="ECO:0000256" key="1">
    <source>
        <dbReference type="ARBA" id="ARBA00009477"/>
    </source>
</evidence>